<gene>
    <name evidence="4" type="primary">pyrR</name>
    <name evidence="6" type="ORF">CORMATOL_01369</name>
</gene>
<comment type="function">
    <text evidence="4">Regulates the transcription of the pyrimidine nucleotide (pyr) operon in response to exogenous pyrimidines.</text>
</comment>
<dbReference type="CDD" id="cd06223">
    <property type="entry name" value="PRTases_typeI"/>
    <property type="match status" value="1"/>
</dbReference>
<keyword evidence="2 4" id="KW-0805">Transcription regulation</keyword>
<evidence type="ECO:0000313" key="7">
    <source>
        <dbReference type="Proteomes" id="UP000006247"/>
    </source>
</evidence>
<dbReference type="GO" id="GO:0006355">
    <property type="term" value="P:regulation of DNA-templated transcription"/>
    <property type="evidence" value="ECO:0007669"/>
    <property type="project" value="UniProtKB-UniRule"/>
</dbReference>
<sequence>MIKSLSDNFITTDQSFNGPHSEAGKEVTMSDPAADTIELLSSEDVSRTIARIAHQIIEKTAVDSTNAQPLLLLGIPSGGVPLARRLAEKIHQFTGVTVPVGSLDITLYRDDLRNKPHRALQKTNIPIDKIDGTNIILVDDVLFSGRSIRAALDALRDLGRPDTVQLAVLVDRGHRQLPIRADYVGKNLPTARSEDVTVLLADIDGRDGVLLTRSPESAHQAGPAGGGEQ</sequence>
<evidence type="ECO:0000259" key="5">
    <source>
        <dbReference type="Pfam" id="PF00156"/>
    </source>
</evidence>
<dbReference type="PANTHER" id="PTHR11608">
    <property type="entry name" value="BIFUNCTIONAL PROTEIN PYRR"/>
    <property type="match status" value="1"/>
</dbReference>
<dbReference type="PANTHER" id="PTHR11608:SF0">
    <property type="entry name" value="BIFUNCTIONAL PROTEIN PYRR"/>
    <property type="match status" value="1"/>
</dbReference>
<dbReference type="Pfam" id="PF00156">
    <property type="entry name" value="Pribosyltran"/>
    <property type="match status" value="1"/>
</dbReference>
<dbReference type="NCBIfam" id="NF003549">
    <property type="entry name" value="PRK05205.1-5"/>
    <property type="match status" value="1"/>
</dbReference>
<keyword evidence="4" id="KW-0328">Glycosyltransferase</keyword>
<accession>C0E307</accession>
<evidence type="ECO:0000256" key="3">
    <source>
        <dbReference type="ARBA" id="ARBA00023163"/>
    </source>
</evidence>
<dbReference type="InterPro" id="IPR023050">
    <property type="entry name" value="PyrR"/>
</dbReference>
<organism evidence="6 7">
    <name type="scientific">Corynebacterium matruchotii ATCC 33806</name>
    <dbReference type="NCBI Taxonomy" id="566549"/>
    <lineage>
        <taxon>Bacteria</taxon>
        <taxon>Bacillati</taxon>
        <taxon>Actinomycetota</taxon>
        <taxon>Actinomycetes</taxon>
        <taxon>Mycobacteriales</taxon>
        <taxon>Corynebacteriaceae</taxon>
        <taxon>Corynebacterium</taxon>
    </lineage>
</organism>
<comment type="caution">
    <text evidence="6">The sequence shown here is derived from an EMBL/GenBank/DDBJ whole genome shotgun (WGS) entry which is preliminary data.</text>
</comment>
<evidence type="ECO:0000256" key="1">
    <source>
        <dbReference type="ARBA" id="ARBA00005565"/>
    </source>
</evidence>
<dbReference type="EMBL" id="ACEB01000021">
    <property type="protein sequence ID" value="EEG26941.1"/>
    <property type="molecule type" value="Genomic_DNA"/>
</dbReference>
<proteinExistence type="inferred from homology"/>
<dbReference type="Gene3D" id="3.40.50.2020">
    <property type="match status" value="1"/>
</dbReference>
<dbReference type="InterPro" id="IPR029057">
    <property type="entry name" value="PRTase-like"/>
</dbReference>
<keyword evidence="4 6" id="KW-0808">Transferase</keyword>
<dbReference type="Proteomes" id="UP000006247">
    <property type="component" value="Unassembled WGS sequence"/>
</dbReference>
<dbReference type="InterPro" id="IPR050137">
    <property type="entry name" value="PyrR_bifunctional"/>
</dbReference>
<dbReference type="AlphaFoldDB" id="C0E307"/>
<feature type="domain" description="Phosphoribosyltransferase" evidence="5">
    <location>
        <begin position="39"/>
        <end position="186"/>
    </location>
</feature>
<dbReference type="EC" id="2.4.2.9" evidence="4"/>
<comment type="catalytic activity">
    <reaction evidence="4">
        <text>UMP + diphosphate = 5-phospho-alpha-D-ribose 1-diphosphate + uracil</text>
        <dbReference type="Rhea" id="RHEA:13017"/>
        <dbReference type="ChEBI" id="CHEBI:17568"/>
        <dbReference type="ChEBI" id="CHEBI:33019"/>
        <dbReference type="ChEBI" id="CHEBI:57865"/>
        <dbReference type="ChEBI" id="CHEBI:58017"/>
        <dbReference type="EC" id="2.4.2.9"/>
    </reaction>
</comment>
<dbReference type="HOGENOM" id="CLU_094234_0_0_11"/>
<dbReference type="GO" id="GO:0004845">
    <property type="term" value="F:uracil phosphoribosyltransferase activity"/>
    <property type="evidence" value="ECO:0007669"/>
    <property type="project" value="UniProtKB-UniRule"/>
</dbReference>
<name>C0E307_9CORY</name>
<evidence type="ECO:0000313" key="6">
    <source>
        <dbReference type="EMBL" id="EEG26941.1"/>
    </source>
</evidence>
<dbReference type="NCBIfam" id="NF003547">
    <property type="entry name" value="PRK05205.1-3"/>
    <property type="match status" value="1"/>
</dbReference>
<comment type="function">
    <text evidence="4">Also displays a weak uracil phosphoribosyltransferase activity which is not physiologically significant.</text>
</comment>
<dbReference type="InterPro" id="IPR000836">
    <property type="entry name" value="PRTase_dom"/>
</dbReference>
<dbReference type="FunFam" id="3.40.50.2020:FF:000020">
    <property type="entry name" value="Bifunctional protein PyrR"/>
    <property type="match status" value="1"/>
</dbReference>
<dbReference type="SUPFAM" id="SSF53271">
    <property type="entry name" value="PRTase-like"/>
    <property type="match status" value="1"/>
</dbReference>
<protein>
    <recommendedName>
        <fullName evidence="4">Bifunctional protein PyrR</fullName>
    </recommendedName>
    <domain>
        <recommendedName>
            <fullName evidence="4">Pyrimidine operon regulatory protein</fullName>
        </recommendedName>
    </domain>
    <domain>
        <recommendedName>
            <fullName evidence="4">Uracil phosphoribosyltransferase</fullName>
            <shortName evidence="4">UPRTase</shortName>
            <ecNumber evidence="4">2.4.2.9</ecNumber>
        </recommendedName>
    </domain>
</protein>
<evidence type="ECO:0000256" key="4">
    <source>
        <dbReference type="HAMAP-Rule" id="MF_01219"/>
    </source>
</evidence>
<comment type="similarity">
    <text evidence="1 4">Belongs to the purine/pyrimidine phosphoribosyltransferase family. PyrR subfamily.</text>
</comment>
<keyword evidence="3 4" id="KW-0804">Transcription</keyword>
<feature type="short sequence motif" description="PRPP-binding" evidence="4">
    <location>
        <begin position="135"/>
        <end position="147"/>
    </location>
</feature>
<evidence type="ECO:0000256" key="2">
    <source>
        <dbReference type="ARBA" id="ARBA00023015"/>
    </source>
</evidence>
<reference evidence="6 7" key="1">
    <citation type="submission" date="2009-01" db="EMBL/GenBank/DDBJ databases">
        <authorList>
            <person name="Fulton L."/>
            <person name="Clifton S."/>
            <person name="Chinwalla A.T."/>
            <person name="Mitreva M."/>
            <person name="Sodergren E."/>
            <person name="Weinstock G."/>
            <person name="Clifton S."/>
            <person name="Dooling D.J."/>
            <person name="Fulton B."/>
            <person name="Minx P."/>
            <person name="Pepin K.H."/>
            <person name="Johnson M."/>
            <person name="Bhonagiri V."/>
            <person name="Nash W.E."/>
            <person name="Mardis E.R."/>
            <person name="Wilson R.K."/>
        </authorList>
    </citation>
    <scope>NUCLEOTIDE SEQUENCE [LARGE SCALE GENOMIC DNA]</scope>
    <source>
        <strain evidence="6 7">ATCC 33806</strain>
    </source>
</reference>
<dbReference type="HAMAP" id="MF_01219">
    <property type="entry name" value="PyrR"/>
    <property type="match status" value="1"/>
</dbReference>